<feature type="domain" description="NmrA-like" evidence="3">
    <location>
        <begin position="1"/>
        <end position="269"/>
    </location>
</feature>
<evidence type="ECO:0000313" key="5">
    <source>
        <dbReference type="Proteomes" id="UP001149165"/>
    </source>
</evidence>
<evidence type="ECO:0000256" key="1">
    <source>
        <dbReference type="ARBA" id="ARBA00006328"/>
    </source>
</evidence>
<evidence type="ECO:0000259" key="3">
    <source>
        <dbReference type="Pfam" id="PF05368"/>
    </source>
</evidence>
<name>A0A9W9FWH2_9EURO</name>
<proteinExistence type="inferred from homology"/>
<evidence type="ECO:0000256" key="2">
    <source>
        <dbReference type="ARBA" id="ARBA00022857"/>
    </source>
</evidence>
<dbReference type="Gene3D" id="3.40.50.720">
    <property type="entry name" value="NAD(P)-binding Rossmann-like Domain"/>
    <property type="match status" value="1"/>
</dbReference>
<dbReference type="Gene3D" id="3.90.25.10">
    <property type="entry name" value="UDP-galactose 4-epimerase, domain 1"/>
    <property type="match status" value="1"/>
</dbReference>
<reference evidence="4" key="2">
    <citation type="journal article" date="2023" name="IMA Fungus">
        <title>Comparative genomic study of the Penicillium genus elucidates a diverse pangenome and 15 lateral gene transfer events.</title>
        <authorList>
            <person name="Petersen C."/>
            <person name="Sorensen T."/>
            <person name="Nielsen M.R."/>
            <person name="Sondergaard T.E."/>
            <person name="Sorensen J.L."/>
            <person name="Fitzpatrick D.A."/>
            <person name="Frisvad J.C."/>
            <person name="Nielsen K.L."/>
        </authorList>
    </citation>
    <scope>NUCLEOTIDE SEQUENCE</scope>
    <source>
        <strain evidence="4">IBT 30069</strain>
    </source>
</reference>
<protein>
    <recommendedName>
        <fullName evidence="3">NmrA-like domain-containing protein</fullName>
    </recommendedName>
</protein>
<dbReference type="PANTHER" id="PTHR42748">
    <property type="entry name" value="NITROGEN METABOLITE REPRESSION PROTEIN NMRA FAMILY MEMBER"/>
    <property type="match status" value="1"/>
</dbReference>
<dbReference type="EMBL" id="JAPQKH010000003">
    <property type="protein sequence ID" value="KAJ5107712.1"/>
    <property type="molecule type" value="Genomic_DNA"/>
</dbReference>
<keyword evidence="5" id="KW-1185">Reference proteome</keyword>
<dbReference type="InterPro" id="IPR008030">
    <property type="entry name" value="NmrA-like"/>
</dbReference>
<dbReference type="AlphaFoldDB" id="A0A9W9FWH2"/>
<dbReference type="CDD" id="cd05251">
    <property type="entry name" value="NmrA_like_SDR_a"/>
    <property type="match status" value="1"/>
</dbReference>
<keyword evidence="2" id="KW-0521">NADP</keyword>
<evidence type="ECO:0000313" key="4">
    <source>
        <dbReference type="EMBL" id="KAJ5107712.1"/>
    </source>
</evidence>
<dbReference type="InterPro" id="IPR036291">
    <property type="entry name" value="NAD(P)-bd_dom_sf"/>
</dbReference>
<sequence>MSKLITVFGATGNQGGSVIRTILNDAKLSKEFRVKAVTRDVNKPIALDLAGQGVEVVKGDMSSPEDMSTVISGSHTVFLVTNFWESQSAAPEIIQGKIVTDASEATNGRLVHITHFDGKAEVERYIKSSGLSATFVMLGIFTTQLFDLIRKQDDGTFVLATPTSTSAPAPFIDPRTDTGNFVRAAILNQPETGTRTIHASSQYYTFDEIALHFQSATGNSINVFSVPGELFKSFLIPSLSPEMAEEVYENLMLLEDPGYYAGADINPSLNLLSESPMGLQEFFRRNKDQW</sequence>
<dbReference type="Pfam" id="PF05368">
    <property type="entry name" value="NmrA"/>
    <property type="match status" value="1"/>
</dbReference>
<comment type="similarity">
    <text evidence="1">Belongs to the NmrA-type oxidoreductase family.</text>
</comment>
<gene>
    <name evidence="4" type="ORF">N7456_004387</name>
</gene>
<dbReference type="GO" id="GO:0005634">
    <property type="term" value="C:nucleus"/>
    <property type="evidence" value="ECO:0007669"/>
    <property type="project" value="TreeGrafter"/>
</dbReference>
<dbReference type="PANTHER" id="PTHR42748:SF31">
    <property type="entry name" value="NMRA-LIKE DOMAIN-CONTAINING PROTEIN-RELATED"/>
    <property type="match status" value="1"/>
</dbReference>
<dbReference type="Proteomes" id="UP001149165">
    <property type="component" value="Unassembled WGS sequence"/>
</dbReference>
<reference evidence="4" key="1">
    <citation type="submission" date="2022-11" db="EMBL/GenBank/DDBJ databases">
        <authorList>
            <person name="Petersen C."/>
        </authorList>
    </citation>
    <scope>NUCLEOTIDE SEQUENCE</scope>
    <source>
        <strain evidence="4">IBT 30069</strain>
    </source>
</reference>
<comment type="caution">
    <text evidence="4">The sequence shown here is derived from an EMBL/GenBank/DDBJ whole genome shotgun (WGS) entry which is preliminary data.</text>
</comment>
<dbReference type="OrthoDB" id="3358371at2759"/>
<dbReference type="InterPro" id="IPR051164">
    <property type="entry name" value="NmrA-like_oxidored"/>
</dbReference>
<accession>A0A9W9FWH2</accession>
<organism evidence="4 5">
    <name type="scientific">Penicillium angulare</name>
    <dbReference type="NCBI Taxonomy" id="116970"/>
    <lineage>
        <taxon>Eukaryota</taxon>
        <taxon>Fungi</taxon>
        <taxon>Dikarya</taxon>
        <taxon>Ascomycota</taxon>
        <taxon>Pezizomycotina</taxon>
        <taxon>Eurotiomycetes</taxon>
        <taxon>Eurotiomycetidae</taxon>
        <taxon>Eurotiales</taxon>
        <taxon>Aspergillaceae</taxon>
        <taxon>Penicillium</taxon>
    </lineage>
</organism>
<dbReference type="SUPFAM" id="SSF51735">
    <property type="entry name" value="NAD(P)-binding Rossmann-fold domains"/>
    <property type="match status" value="1"/>
</dbReference>